<organism evidence="3 4">
    <name type="scientific">Oryza sativa subsp. japonica</name>
    <name type="common">Rice</name>
    <dbReference type="NCBI Taxonomy" id="39947"/>
    <lineage>
        <taxon>Eukaryota</taxon>
        <taxon>Viridiplantae</taxon>
        <taxon>Streptophyta</taxon>
        <taxon>Embryophyta</taxon>
        <taxon>Tracheophyta</taxon>
        <taxon>Spermatophyta</taxon>
        <taxon>Magnoliopsida</taxon>
        <taxon>Liliopsida</taxon>
        <taxon>Poales</taxon>
        <taxon>Poaceae</taxon>
        <taxon>BOP clade</taxon>
        <taxon>Oryzoideae</taxon>
        <taxon>Oryzeae</taxon>
        <taxon>Oryzinae</taxon>
        <taxon>Oryza</taxon>
        <taxon>Oryza sativa</taxon>
    </lineage>
</organism>
<name>A0A0P0XWR9_ORYSJ</name>
<protein>
    <submittedName>
        <fullName evidence="3">Os10g0513651 protein</fullName>
    </submittedName>
</protein>
<reference evidence="4" key="1">
    <citation type="journal article" date="2005" name="Nature">
        <title>The map-based sequence of the rice genome.</title>
        <authorList>
            <consortium name="International rice genome sequencing project (IRGSP)"/>
            <person name="Matsumoto T."/>
            <person name="Wu J."/>
            <person name="Kanamori H."/>
            <person name="Katayose Y."/>
            <person name="Fujisawa M."/>
            <person name="Namiki N."/>
            <person name="Mizuno H."/>
            <person name="Yamamoto K."/>
            <person name="Antonio B.A."/>
            <person name="Baba T."/>
            <person name="Sakata K."/>
            <person name="Nagamura Y."/>
            <person name="Aoki H."/>
            <person name="Arikawa K."/>
            <person name="Arita K."/>
            <person name="Bito T."/>
            <person name="Chiden Y."/>
            <person name="Fujitsuka N."/>
            <person name="Fukunaka R."/>
            <person name="Hamada M."/>
            <person name="Harada C."/>
            <person name="Hayashi A."/>
            <person name="Hijishita S."/>
            <person name="Honda M."/>
            <person name="Hosokawa S."/>
            <person name="Ichikawa Y."/>
            <person name="Idonuma A."/>
            <person name="Iijima M."/>
            <person name="Ikeda M."/>
            <person name="Ikeno M."/>
            <person name="Ito K."/>
            <person name="Ito S."/>
            <person name="Ito T."/>
            <person name="Ito Y."/>
            <person name="Ito Y."/>
            <person name="Iwabuchi A."/>
            <person name="Kamiya K."/>
            <person name="Karasawa W."/>
            <person name="Kurita K."/>
            <person name="Katagiri S."/>
            <person name="Kikuta A."/>
            <person name="Kobayashi H."/>
            <person name="Kobayashi N."/>
            <person name="Machita K."/>
            <person name="Maehara T."/>
            <person name="Masukawa M."/>
            <person name="Mizubayashi T."/>
            <person name="Mukai Y."/>
            <person name="Nagasaki H."/>
            <person name="Nagata Y."/>
            <person name="Naito S."/>
            <person name="Nakashima M."/>
            <person name="Nakama Y."/>
            <person name="Nakamichi Y."/>
            <person name="Nakamura M."/>
            <person name="Meguro A."/>
            <person name="Negishi M."/>
            <person name="Ohta I."/>
            <person name="Ohta T."/>
            <person name="Okamoto M."/>
            <person name="Ono N."/>
            <person name="Saji S."/>
            <person name="Sakaguchi M."/>
            <person name="Sakai K."/>
            <person name="Shibata M."/>
            <person name="Shimokawa T."/>
            <person name="Song J."/>
            <person name="Takazaki Y."/>
            <person name="Terasawa K."/>
            <person name="Tsugane M."/>
            <person name="Tsuji K."/>
            <person name="Ueda S."/>
            <person name="Waki K."/>
            <person name="Yamagata H."/>
            <person name="Yamamoto M."/>
            <person name="Yamamoto S."/>
            <person name="Yamane H."/>
            <person name="Yoshiki S."/>
            <person name="Yoshihara R."/>
            <person name="Yukawa K."/>
            <person name="Zhong H."/>
            <person name="Yano M."/>
            <person name="Yuan Q."/>
            <person name="Ouyang S."/>
            <person name="Liu J."/>
            <person name="Jones K.M."/>
            <person name="Gansberger K."/>
            <person name="Moffat K."/>
            <person name="Hill J."/>
            <person name="Bera J."/>
            <person name="Fadrosh D."/>
            <person name="Jin S."/>
            <person name="Johri S."/>
            <person name="Kim M."/>
            <person name="Overton L."/>
            <person name="Reardon M."/>
            <person name="Tsitrin T."/>
            <person name="Vuong H."/>
            <person name="Weaver B."/>
            <person name="Ciecko A."/>
            <person name="Tallon L."/>
            <person name="Jackson J."/>
            <person name="Pai G."/>
            <person name="Aken S.V."/>
            <person name="Utterback T."/>
            <person name="Reidmuller S."/>
            <person name="Feldblyum T."/>
            <person name="Hsiao J."/>
            <person name="Zismann V."/>
            <person name="Iobst S."/>
            <person name="de Vazeille A.R."/>
            <person name="Buell C.R."/>
            <person name="Ying K."/>
            <person name="Li Y."/>
            <person name="Lu T."/>
            <person name="Huang Y."/>
            <person name="Zhao Q."/>
            <person name="Feng Q."/>
            <person name="Zhang L."/>
            <person name="Zhu J."/>
            <person name="Weng Q."/>
            <person name="Mu J."/>
            <person name="Lu Y."/>
            <person name="Fan D."/>
            <person name="Liu Y."/>
            <person name="Guan J."/>
            <person name="Zhang Y."/>
            <person name="Yu S."/>
            <person name="Liu X."/>
            <person name="Zhang Y."/>
            <person name="Hong G."/>
            <person name="Han B."/>
            <person name="Choisne N."/>
            <person name="Demange N."/>
            <person name="Orjeda G."/>
            <person name="Samain S."/>
            <person name="Cattolico L."/>
            <person name="Pelletier E."/>
            <person name="Couloux A."/>
            <person name="Segurens B."/>
            <person name="Wincker P."/>
            <person name="D'Hont A."/>
            <person name="Scarpelli C."/>
            <person name="Weissenbach J."/>
            <person name="Salanoubat M."/>
            <person name="Quetier F."/>
            <person name="Yu Y."/>
            <person name="Kim H.R."/>
            <person name="Rambo T."/>
            <person name="Currie J."/>
            <person name="Collura K."/>
            <person name="Luo M."/>
            <person name="Yang T."/>
            <person name="Ammiraju J.S.S."/>
            <person name="Engler F."/>
            <person name="Soderlund C."/>
            <person name="Wing R.A."/>
            <person name="Palmer L.E."/>
            <person name="de la Bastide M."/>
            <person name="Spiegel L."/>
            <person name="Nascimento L."/>
            <person name="Zutavern T."/>
            <person name="O'Shaughnessy A."/>
            <person name="Dike S."/>
            <person name="Dedhia N."/>
            <person name="Preston R."/>
            <person name="Balija V."/>
            <person name="McCombie W.R."/>
            <person name="Chow T."/>
            <person name="Chen H."/>
            <person name="Chung M."/>
            <person name="Chen C."/>
            <person name="Shaw J."/>
            <person name="Wu H."/>
            <person name="Hsiao K."/>
            <person name="Chao Y."/>
            <person name="Chu M."/>
            <person name="Cheng C."/>
            <person name="Hour A."/>
            <person name="Lee P."/>
            <person name="Lin S."/>
            <person name="Lin Y."/>
            <person name="Liou J."/>
            <person name="Liu S."/>
            <person name="Hsing Y."/>
            <person name="Raghuvanshi S."/>
            <person name="Mohanty A."/>
            <person name="Bharti A.K."/>
            <person name="Gaur A."/>
            <person name="Gupta V."/>
            <person name="Kumar D."/>
            <person name="Ravi V."/>
            <person name="Vij S."/>
            <person name="Kapur A."/>
            <person name="Khurana P."/>
            <person name="Khurana P."/>
            <person name="Khurana J.P."/>
            <person name="Tyagi A.K."/>
            <person name="Gaikwad K."/>
            <person name="Singh A."/>
            <person name="Dalal V."/>
            <person name="Srivastava S."/>
            <person name="Dixit A."/>
            <person name="Pal A.K."/>
            <person name="Ghazi I.A."/>
            <person name="Yadav M."/>
            <person name="Pandit A."/>
            <person name="Bhargava A."/>
            <person name="Sureshbabu K."/>
            <person name="Batra K."/>
            <person name="Sharma T.R."/>
            <person name="Mohapatra T."/>
            <person name="Singh N.K."/>
            <person name="Messing J."/>
            <person name="Nelson A.B."/>
            <person name="Fuks G."/>
            <person name="Kavchok S."/>
            <person name="Keizer G."/>
            <person name="Linton E."/>
            <person name="Llaca V."/>
            <person name="Song R."/>
            <person name="Tanyolac B."/>
            <person name="Young S."/>
            <person name="Ho-Il K."/>
            <person name="Hahn J.H."/>
            <person name="Sangsakoo G."/>
            <person name="Vanavichit A."/>
            <person name="de Mattos Luiz.A.T."/>
            <person name="Zimmer P.D."/>
            <person name="Malone G."/>
            <person name="Dellagostin O."/>
            <person name="de Oliveira A.C."/>
            <person name="Bevan M."/>
            <person name="Bancroft I."/>
            <person name="Minx P."/>
            <person name="Cordum H."/>
            <person name="Wilson R."/>
            <person name="Cheng Z."/>
            <person name="Jin W."/>
            <person name="Jiang J."/>
            <person name="Leong S.A."/>
            <person name="Iwama H."/>
            <person name="Gojobori T."/>
            <person name="Itoh T."/>
            <person name="Niimura Y."/>
            <person name="Fujii Y."/>
            <person name="Habara T."/>
            <person name="Sakai H."/>
            <person name="Sato Y."/>
            <person name="Wilson G."/>
            <person name="Kumar K."/>
            <person name="McCouch S."/>
            <person name="Juretic N."/>
            <person name="Hoen D."/>
            <person name="Wright S."/>
            <person name="Bruskiewich R."/>
            <person name="Bureau T."/>
            <person name="Miyao A."/>
            <person name="Hirochika H."/>
            <person name="Nishikawa T."/>
            <person name="Kadowaki K."/>
            <person name="Sugiura M."/>
            <person name="Burr B."/>
            <person name="Sasaki T."/>
        </authorList>
    </citation>
    <scope>NUCLEOTIDE SEQUENCE [LARGE SCALE GENOMIC DNA]</scope>
    <source>
        <strain evidence="4">cv. Nipponbare</strain>
    </source>
</reference>
<evidence type="ECO:0000256" key="1">
    <source>
        <dbReference type="SAM" id="MobiDB-lite"/>
    </source>
</evidence>
<gene>
    <name evidence="3" type="ordered locus">Os10g0513651</name>
    <name evidence="3" type="ORF">OSNPB_100513651</name>
</gene>
<dbReference type="Proteomes" id="UP000059680">
    <property type="component" value="Chromosome 10"/>
</dbReference>
<reference evidence="3 4" key="3">
    <citation type="journal article" date="2013" name="Rice">
        <title>Improvement of the Oryza sativa Nipponbare reference genome using next generation sequence and optical map data.</title>
        <authorList>
            <person name="Kawahara Y."/>
            <person name="de la Bastide M."/>
            <person name="Hamilton J.P."/>
            <person name="Kanamori H."/>
            <person name="McCombie W.R."/>
            <person name="Ouyang S."/>
            <person name="Schwartz D.C."/>
            <person name="Tanaka T."/>
            <person name="Wu J."/>
            <person name="Zhou S."/>
            <person name="Childs K.L."/>
            <person name="Davidson R.M."/>
            <person name="Lin H."/>
            <person name="Quesada-Ocampo L."/>
            <person name="Vaillancourt B."/>
            <person name="Sakai H."/>
            <person name="Lee S.S."/>
            <person name="Kim J."/>
            <person name="Numa H."/>
            <person name="Itoh T."/>
            <person name="Buell C.R."/>
            <person name="Matsumoto T."/>
        </authorList>
    </citation>
    <scope>NUCLEOTIDE SEQUENCE [LARGE SCALE GENOMIC DNA]</scope>
    <source>
        <strain evidence="4">cv. Nipponbare</strain>
    </source>
</reference>
<keyword evidence="2" id="KW-0812">Transmembrane</keyword>
<feature type="transmembrane region" description="Helical" evidence="2">
    <location>
        <begin position="49"/>
        <end position="68"/>
    </location>
</feature>
<evidence type="ECO:0000256" key="2">
    <source>
        <dbReference type="SAM" id="Phobius"/>
    </source>
</evidence>
<reference evidence="3 4" key="2">
    <citation type="journal article" date="2013" name="Plant Cell Physiol.">
        <title>Rice Annotation Project Database (RAP-DB): an integrative and interactive database for rice genomics.</title>
        <authorList>
            <person name="Sakai H."/>
            <person name="Lee S.S."/>
            <person name="Tanaka T."/>
            <person name="Numa H."/>
            <person name="Kim J."/>
            <person name="Kawahara Y."/>
            <person name="Wakimoto H."/>
            <person name="Yang C.C."/>
            <person name="Iwamoto M."/>
            <person name="Abe T."/>
            <person name="Yamada Y."/>
            <person name="Muto A."/>
            <person name="Inokuchi H."/>
            <person name="Ikemura T."/>
            <person name="Matsumoto T."/>
            <person name="Sasaki T."/>
            <person name="Itoh T."/>
        </authorList>
    </citation>
    <scope>NUCLEOTIDE SEQUENCE [LARGE SCALE GENOMIC DNA]</scope>
    <source>
        <strain evidence="4">cv. Nipponbare</strain>
    </source>
</reference>
<dbReference type="AlphaFoldDB" id="A0A0P0XWR9"/>
<evidence type="ECO:0000313" key="4">
    <source>
        <dbReference type="Proteomes" id="UP000059680"/>
    </source>
</evidence>
<proteinExistence type="predicted"/>
<keyword evidence="2" id="KW-1133">Transmembrane helix</keyword>
<evidence type="ECO:0000313" key="3">
    <source>
        <dbReference type="EMBL" id="BAT11641.1"/>
    </source>
</evidence>
<dbReference type="PaxDb" id="39947-A0A0P0XWR9"/>
<keyword evidence="2" id="KW-0472">Membrane</keyword>
<accession>A0A0P0XWR9</accession>
<dbReference type="InParanoid" id="A0A0P0XWR9"/>
<keyword evidence="4" id="KW-1185">Reference proteome</keyword>
<dbReference type="EMBL" id="AP014966">
    <property type="protein sequence ID" value="BAT11641.1"/>
    <property type="molecule type" value="Genomic_DNA"/>
</dbReference>
<sequence length="107" mass="11490">MPTSIPSSLRHCLVMAPLCLPPLRCRWWAVPARFGSAVRLETGMVAARLGMGMAAAWLGTGIVAVWLFGDGSGAVVVGTDPRERDDGDYGEEDEGQMGPTKFFYTSI</sequence>
<feature type="region of interest" description="Disordered" evidence="1">
    <location>
        <begin position="78"/>
        <end position="99"/>
    </location>
</feature>